<dbReference type="InterPro" id="IPR003578">
    <property type="entry name" value="Small_GTPase_Rho"/>
</dbReference>
<gene>
    <name evidence="4" type="ORF">A1O9_11485</name>
</gene>
<dbReference type="GeneID" id="25286383"/>
<proteinExistence type="predicted"/>
<keyword evidence="5" id="KW-1185">Reference proteome</keyword>
<evidence type="ECO:0000313" key="5">
    <source>
        <dbReference type="Proteomes" id="UP000027920"/>
    </source>
</evidence>
<evidence type="ECO:0000256" key="3">
    <source>
        <dbReference type="ARBA" id="ARBA00023134"/>
    </source>
</evidence>
<dbReference type="GO" id="GO:0005525">
    <property type="term" value="F:GTP binding"/>
    <property type="evidence" value="ECO:0007669"/>
    <property type="project" value="UniProtKB-KW"/>
</dbReference>
<dbReference type="RefSeq" id="XP_013254835.1">
    <property type="nucleotide sequence ID" value="XM_013399381.1"/>
</dbReference>
<evidence type="ECO:0000313" key="4">
    <source>
        <dbReference type="EMBL" id="KEF52245.1"/>
    </source>
</evidence>
<keyword evidence="3" id="KW-0342">GTP-binding</keyword>
<dbReference type="GO" id="GO:0003924">
    <property type="term" value="F:GTPase activity"/>
    <property type="evidence" value="ECO:0007669"/>
    <property type="project" value="InterPro"/>
</dbReference>
<dbReference type="OrthoDB" id="8830751at2759"/>
<dbReference type="STRING" id="1182545.A0A072P9K9"/>
<dbReference type="InterPro" id="IPR005225">
    <property type="entry name" value="Small_GTP-bd"/>
</dbReference>
<organism evidence="4 5">
    <name type="scientific">Exophiala aquamarina CBS 119918</name>
    <dbReference type="NCBI Taxonomy" id="1182545"/>
    <lineage>
        <taxon>Eukaryota</taxon>
        <taxon>Fungi</taxon>
        <taxon>Dikarya</taxon>
        <taxon>Ascomycota</taxon>
        <taxon>Pezizomycotina</taxon>
        <taxon>Eurotiomycetes</taxon>
        <taxon>Chaetothyriomycetidae</taxon>
        <taxon>Chaetothyriales</taxon>
        <taxon>Herpotrichiellaceae</taxon>
        <taxon>Exophiala</taxon>
    </lineage>
</organism>
<dbReference type="GO" id="GO:0007264">
    <property type="term" value="P:small GTPase-mediated signal transduction"/>
    <property type="evidence" value="ECO:0007669"/>
    <property type="project" value="InterPro"/>
</dbReference>
<dbReference type="InterPro" id="IPR027417">
    <property type="entry name" value="P-loop_NTPase"/>
</dbReference>
<dbReference type="NCBIfam" id="TIGR00231">
    <property type="entry name" value="small_GTP"/>
    <property type="match status" value="1"/>
</dbReference>
<dbReference type="PRINTS" id="PR00449">
    <property type="entry name" value="RASTRNSFRMNG"/>
</dbReference>
<dbReference type="Pfam" id="PF00071">
    <property type="entry name" value="Ras"/>
    <property type="match status" value="1"/>
</dbReference>
<dbReference type="Gene3D" id="3.40.50.300">
    <property type="entry name" value="P-loop containing nucleotide triphosphate hydrolases"/>
    <property type="match status" value="1"/>
</dbReference>
<dbReference type="PANTHER" id="PTHR24072">
    <property type="entry name" value="RHO FAMILY GTPASE"/>
    <property type="match status" value="1"/>
</dbReference>
<dbReference type="AlphaFoldDB" id="A0A072P9K9"/>
<comment type="caution">
    <text evidence="4">The sequence shown here is derived from an EMBL/GenBank/DDBJ whole genome shotgun (WGS) entry which is preliminary data.</text>
</comment>
<dbReference type="PROSITE" id="PS51420">
    <property type="entry name" value="RHO"/>
    <property type="match status" value="1"/>
</dbReference>
<dbReference type="PROSITE" id="PS51419">
    <property type="entry name" value="RAB"/>
    <property type="match status" value="1"/>
</dbReference>
<dbReference type="SUPFAM" id="SSF52540">
    <property type="entry name" value="P-loop containing nucleoside triphosphate hydrolases"/>
    <property type="match status" value="1"/>
</dbReference>
<dbReference type="Proteomes" id="UP000027920">
    <property type="component" value="Unassembled WGS sequence"/>
</dbReference>
<dbReference type="InterPro" id="IPR001806">
    <property type="entry name" value="Small_GTPase"/>
</dbReference>
<dbReference type="SMART" id="SM00173">
    <property type="entry name" value="RAS"/>
    <property type="match status" value="1"/>
</dbReference>
<reference evidence="4 5" key="1">
    <citation type="submission" date="2013-03" db="EMBL/GenBank/DDBJ databases">
        <title>The Genome Sequence of Exophiala aquamarina CBS 119918.</title>
        <authorList>
            <consortium name="The Broad Institute Genomics Platform"/>
            <person name="Cuomo C."/>
            <person name="de Hoog S."/>
            <person name="Gorbushina A."/>
            <person name="Walker B."/>
            <person name="Young S.K."/>
            <person name="Zeng Q."/>
            <person name="Gargeya S."/>
            <person name="Fitzgerald M."/>
            <person name="Haas B."/>
            <person name="Abouelleil A."/>
            <person name="Allen A.W."/>
            <person name="Alvarado L."/>
            <person name="Arachchi H.M."/>
            <person name="Berlin A.M."/>
            <person name="Chapman S.B."/>
            <person name="Gainer-Dewar J."/>
            <person name="Goldberg J."/>
            <person name="Griggs A."/>
            <person name="Gujja S."/>
            <person name="Hansen M."/>
            <person name="Howarth C."/>
            <person name="Imamovic A."/>
            <person name="Ireland A."/>
            <person name="Larimer J."/>
            <person name="McCowan C."/>
            <person name="Murphy C."/>
            <person name="Pearson M."/>
            <person name="Poon T.W."/>
            <person name="Priest M."/>
            <person name="Roberts A."/>
            <person name="Saif S."/>
            <person name="Shea T."/>
            <person name="Sisk P."/>
            <person name="Sykes S."/>
            <person name="Wortman J."/>
            <person name="Nusbaum C."/>
            <person name="Birren B."/>
        </authorList>
    </citation>
    <scope>NUCLEOTIDE SEQUENCE [LARGE SCALE GENOMIC DNA]</scope>
    <source>
        <strain evidence="4 5">CBS 119918</strain>
    </source>
</reference>
<dbReference type="SMART" id="SM00174">
    <property type="entry name" value="RHO"/>
    <property type="match status" value="1"/>
</dbReference>
<accession>A0A072P9K9</accession>
<evidence type="ECO:0000256" key="2">
    <source>
        <dbReference type="ARBA" id="ARBA00022741"/>
    </source>
</evidence>
<dbReference type="HOGENOM" id="CLU_1133594_0_0_1"/>
<evidence type="ECO:0000256" key="1">
    <source>
        <dbReference type="ARBA" id="ARBA00022481"/>
    </source>
</evidence>
<dbReference type="SMART" id="SM00175">
    <property type="entry name" value="RAB"/>
    <property type="match status" value="1"/>
</dbReference>
<name>A0A072P9K9_9EURO</name>
<dbReference type="EMBL" id="AMGV01000018">
    <property type="protein sequence ID" value="KEF52245.1"/>
    <property type="molecule type" value="Genomic_DNA"/>
</dbReference>
<protein>
    <submittedName>
        <fullName evidence="4">Rho family, other</fullName>
    </submittedName>
</protein>
<keyword evidence="2" id="KW-0547">Nucleotide-binding</keyword>
<sequence>MRSRIFRDEGANKQVNRQRFLLTLAGKIYRWSDKPFGLIHPLVETFNQSRDRSGRPQSLHKRSFLWLQAVLLNLLIIGDVGCGKTSLISTFSLGYLPAHPVPNVFNKHAIDCWVDGQSVKLALHDTAGQEYCGMIGPLTYAQTDVMVIAFSIESPESFFNARQKWIREAQEHCPGTPITIVGLKKDLRQEKFMEHQMCKRRVRFIDAEEAAEIAKQCGAVQYYECSSLAGEAVDEVLKRLPELRC</sequence>
<dbReference type="VEuPathDB" id="FungiDB:A1O9_11485"/>
<keyword evidence="1" id="KW-0488">Methylation</keyword>